<feature type="transmembrane region" description="Helical" evidence="1">
    <location>
        <begin position="29"/>
        <end position="45"/>
    </location>
</feature>
<reference evidence="2 3" key="1">
    <citation type="submission" date="2023-07" db="EMBL/GenBank/DDBJ databases">
        <title>Sorghum-associated microbial communities from plants grown in Nebraska, USA.</title>
        <authorList>
            <person name="Schachtman D."/>
        </authorList>
    </citation>
    <scope>NUCLEOTIDE SEQUENCE [LARGE SCALE GENOMIC DNA]</scope>
    <source>
        <strain evidence="2 3">DS1709</strain>
    </source>
</reference>
<keyword evidence="1" id="KW-0472">Membrane</keyword>
<name>A0ABU1LEE2_9FLAO</name>
<comment type="caution">
    <text evidence="2">The sequence shown here is derived from an EMBL/GenBank/DDBJ whole genome shotgun (WGS) entry which is preliminary data.</text>
</comment>
<feature type="transmembrane region" description="Helical" evidence="1">
    <location>
        <begin position="7"/>
        <end position="23"/>
    </location>
</feature>
<evidence type="ECO:0000256" key="1">
    <source>
        <dbReference type="SAM" id="Phobius"/>
    </source>
</evidence>
<keyword evidence="3" id="KW-1185">Reference proteome</keyword>
<evidence type="ECO:0000313" key="3">
    <source>
        <dbReference type="Proteomes" id="UP001184853"/>
    </source>
</evidence>
<protein>
    <submittedName>
        <fullName evidence="2">Uncharacterized protein</fullName>
    </submittedName>
</protein>
<dbReference type="EMBL" id="JAVDQS010000004">
    <property type="protein sequence ID" value="MDR6405079.1"/>
    <property type="molecule type" value="Genomic_DNA"/>
</dbReference>
<dbReference type="PROSITE" id="PS51257">
    <property type="entry name" value="PROKAR_LIPOPROTEIN"/>
    <property type="match status" value="1"/>
</dbReference>
<organism evidence="2 3">
    <name type="scientific">Chryseobacterium geocarposphaerae</name>
    <dbReference type="NCBI Taxonomy" id="1416776"/>
    <lineage>
        <taxon>Bacteria</taxon>
        <taxon>Pseudomonadati</taxon>
        <taxon>Bacteroidota</taxon>
        <taxon>Flavobacteriia</taxon>
        <taxon>Flavobacteriales</taxon>
        <taxon>Weeksellaceae</taxon>
        <taxon>Chryseobacterium group</taxon>
        <taxon>Chryseobacterium</taxon>
    </lineage>
</organism>
<keyword evidence="1" id="KW-1133">Transmembrane helix</keyword>
<sequence length="47" mass="5197">MNKTVSFILMIVCAVTLIMALIFKASFFTILSLACSTALFAFNSFKK</sequence>
<accession>A0ABU1LEE2</accession>
<evidence type="ECO:0000313" key="2">
    <source>
        <dbReference type="EMBL" id="MDR6405079.1"/>
    </source>
</evidence>
<keyword evidence="1" id="KW-0812">Transmembrane</keyword>
<gene>
    <name evidence="2" type="ORF">J2781_002003</name>
</gene>
<proteinExistence type="predicted"/>
<dbReference type="Proteomes" id="UP001184853">
    <property type="component" value="Unassembled WGS sequence"/>
</dbReference>